<evidence type="ECO:0000313" key="18">
    <source>
        <dbReference type="EMBL" id="KDP28187.1"/>
    </source>
</evidence>
<dbReference type="EC" id="2.3.2.27" evidence="4"/>
<evidence type="ECO:0000256" key="15">
    <source>
        <dbReference type="SAM" id="MobiDB-lite"/>
    </source>
</evidence>
<dbReference type="AlphaFoldDB" id="A0A067JWC4"/>
<dbReference type="KEGG" id="jcu:105642555"/>
<dbReference type="Gene3D" id="3.30.40.10">
    <property type="entry name" value="Zinc/RING finger domain, C3HC4 (zinc finger)"/>
    <property type="match status" value="1"/>
</dbReference>
<gene>
    <name evidence="18" type="ORF">JCGZ_13958</name>
</gene>
<dbReference type="FunFam" id="3.30.40.10:FF:000475">
    <property type="entry name" value="RING-H2 finger protein ATL3"/>
    <property type="match status" value="1"/>
</dbReference>
<sequence length="213" mass="23256">MENFKPRNQVSHNTQYVHDGKIMLCTGIILFTAISIMICFNSRRRCLRESQLSSSSNTAATDSVAAQGLDPSTLKSLPTFVYSAKTQDAVVECAVCLSELQDGDEGRVLPKCNHAFHICCIDMWFHSHSNCPLCRAPVQSGNVTEICTERVTPVLENGGIEMESGRKKRDESGCSASSSPVSLSLSTLECQRKSLDLVTILVEVPTATGEQRP</sequence>
<dbReference type="Proteomes" id="UP000027138">
    <property type="component" value="Unassembled WGS sequence"/>
</dbReference>
<keyword evidence="7" id="KW-0479">Metal-binding</keyword>
<comment type="catalytic activity">
    <reaction evidence="1">
        <text>S-ubiquitinyl-[E2 ubiquitin-conjugating enzyme]-L-cysteine + [acceptor protein]-L-lysine = [E2 ubiquitin-conjugating enzyme]-L-cysteine + N(6)-ubiquitinyl-[acceptor protein]-L-lysine.</text>
        <dbReference type="EC" id="2.3.2.27"/>
    </reaction>
</comment>
<comment type="pathway">
    <text evidence="3">Protein modification; protein ubiquitination.</text>
</comment>
<evidence type="ECO:0000256" key="16">
    <source>
        <dbReference type="SAM" id="Phobius"/>
    </source>
</evidence>
<dbReference type="GO" id="GO:0008270">
    <property type="term" value="F:zinc ion binding"/>
    <property type="evidence" value="ECO:0007669"/>
    <property type="project" value="UniProtKB-KW"/>
</dbReference>
<evidence type="ECO:0000256" key="8">
    <source>
        <dbReference type="ARBA" id="ARBA00022771"/>
    </source>
</evidence>
<feature type="transmembrane region" description="Helical" evidence="16">
    <location>
        <begin position="20"/>
        <end position="40"/>
    </location>
</feature>
<protein>
    <recommendedName>
        <fullName evidence="4">RING-type E3 ubiquitin transferase</fullName>
        <ecNumber evidence="4">2.3.2.27</ecNumber>
    </recommendedName>
</protein>
<evidence type="ECO:0000256" key="10">
    <source>
        <dbReference type="ARBA" id="ARBA00022833"/>
    </source>
</evidence>
<evidence type="ECO:0000256" key="9">
    <source>
        <dbReference type="ARBA" id="ARBA00022786"/>
    </source>
</evidence>
<evidence type="ECO:0000256" key="1">
    <source>
        <dbReference type="ARBA" id="ARBA00000900"/>
    </source>
</evidence>
<evidence type="ECO:0000256" key="7">
    <source>
        <dbReference type="ARBA" id="ARBA00022723"/>
    </source>
</evidence>
<dbReference type="OrthoDB" id="8062037at2759"/>
<dbReference type="SUPFAM" id="SSF57850">
    <property type="entry name" value="RING/U-box"/>
    <property type="match status" value="1"/>
</dbReference>
<keyword evidence="5" id="KW-0808">Transferase</keyword>
<feature type="domain" description="RING-type" evidence="17">
    <location>
        <begin position="93"/>
        <end position="135"/>
    </location>
</feature>
<dbReference type="GO" id="GO:0016020">
    <property type="term" value="C:membrane"/>
    <property type="evidence" value="ECO:0007669"/>
    <property type="project" value="UniProtKB-SubCell"/>
</dbReference>
<dbReference type="InterPro" id="IPR013083">
    <property type="entry name" value="Znf_RING/FYVE/PHD"/>
</dbReference>
<evidence type="ECO:0000259" key="17">
    <source>
        <dbReference type="PROSITE" id="PS50089"/>
    </source>
</evidence>
<evidence type="ECO:0000256" key="2">
    <source>
        <dbReference type="ARBA" id="ARBA00004167"/>
    </source>
</evidence>
<keyword evidence="6 16" id="KW-0812">Transmembrane</keyword>
<organism evidence="18 19">
    <name type="scientific">Jatropha curcas</name>
    <name type="common">Barbados nut</name>
    <dbReference type="NCBI Taxonomy" id="180498"/>
    <lineage>
        <taxon>Eukaryota</taxon>
        <taxon>Viridiplantae</taxon>
        <taxon>Streptophyta</taxon>
        <taxon>Embryophyta</taxon>
        <taxon>Tracheophyta</taxon>
        <taxon>Spermatophyta</taxon>
        <taxon>Magnoliopsida</taxon>
        <taxon>eudicotyledons</taxon>
        <taxon>Gunneridae</taxon>
        <taxon>Pentapetalae</taxon>
        <taxon>rosids</taxon>
        <taxon>fabids</taxon>
        <taxon>Malpighiales</taxon>
        <taxon>Euphorbiaceae</taxon>
        <taxon>Crotonoideae</taxon>
        <taxon>Jatropheae</taxon>
        <taxon>Jatropha</taxon>
    </lineage>
</organism>
<dbReference type="InterPro" id="IPR001841">
    <property type="entry name" value="Znf_RING"/>
</dbReference>
<keyword evidence="12 16" id="KW-0472">Membrane</keyword>
<dbReference type="PROSITE" id="PS50089">
    <property type="entry name" value="ZF_RING_2"/>
    <property type="match status" value="1"/>
</dbReference>
<dbReference type="PANTHER" id="PTHR46913:SF1">
    <property type="entry name" value="RING-H2 FINGER PROTEIN ATL16"/>
    <property type="match status" value="1"/>
</dbReference>
<evidence type="ECO:0000256" key="14">
    <source>
        <dbReference type="PROSITE-ProRule" id="PRU00175"/>
    </source>
</evidence>
<comment type="subcellular location">
    <subcellularLocation>
        <location evidence="2">Membrane</location>
        <topology evidence="2">Single-pass membrane protein</topology>
    </subcellularLocation>
</comment>
<dbReference type="SMART" id="SM00184">
    <property type="entry name" value="RING"/>
    <property type="match status" value="1"/>
</dbReference>
<evidence type="ECO:0000256" key="6">
    <source>
        <dbReference type="ARBA" id="ARBA00022692"/>
    </source>
</evidence>
<dbReference type="GO" id="GO:0016567">
    <property type="term" value="P:protein ubiquitination"/>
    <property type="evidence" value="ECO:0007669"/>
    <property type="project" value="InterPro"/>
</dbReference>
<comment type="similarity">
    <text evidence="13">Belongs to the RING-type zinc finger family. ATL subfamily.</text>
</comment>
<evidence type="ECO:0000256" key="5">
    <source>
        <dbReference type="ARBA" id="ARBA00022679"/>
    </source>
</evidence>
<keyword evidence="19" id="KW-1185">Reference proteome</keyword>
<dbReference type="InterPro" id="IPR044600">
    <property type="entry name" value="ATL1/ATL16-like"/>
</dbReference>
<keyword evidence="10" id="KW-0862">Zinc</keyword>
<feature type="region of interest" description="Disordered" evidence="15">
    <location>
        <begin position="158"/>
        <end position="181"/>
    </location>
</feature>
<reference evidence="18 19" key="1">
    <citation type="journal article" date="2014" name="PLoS ONE">
        <title>Global Analysis of Gene Expression Profiles in Physic Nut (Jatropha curcas L.) Seedlings Exposed to Salt Stress.</title>
        <authorList>
            <person name="Zhang L."/>
            <person name="Zhang C."/>
            <person name="Wu P."/>
            <person name="Chen Y."/>
            <person name="Li M."/>
            <person name="Jiang H."/>
            <person name="Wu G."/>
        </authorList>
    </citation>
    <scope>NUCLEOTIDE SEQUENCE [LARGE SCALE GENOMIC DNA]</scope>
    <source>
        <strain evidence="19">cv. GZQX0401</strain>
        <tissue evidence="18">Young leaves</tissue>
    </source>
</reference>
<keyword evidence="8 14" id="KW-0863">Zinc-finger</keyword>
<proteinExistence type="inferred from homology"/>
<dbReference type="CDD" id="cd16461">
    <property type="entry name" value="RING-H2_EL5-like"/>
    <property type="match status" value="1"/>
</dbReference>
<evidence type="ECO:0000313" key="19">
    <source>
        <dbReference type="Proteomes" id="UP000027138"/>
    </source>
</evidence>
<evidence type="ECO:0000256" key="4">
    <source>
        <dbReference type="ARBA" id="ARBA00012483"/>
    </source>
</evidence>
<accession>A0A067JWC4</accession>
<keyword evidence="11 16" id="KW-1133">Transmembrane helix</keyword>
<feature type="compositionally biased region" description="Basic and acidic residues" evidence="15">
    <location>
        <begin position="163"/>
        <end position="172"/>
    </location>
</feature>
<dbReference type="Pfam" id="PF13639">
    <property type="entry name" value="zf-RING_2"/>
    <property type="match status" value="1"/>
</dbReference>
<name>A0A067JWC4_JATCU</name>
<evidence type="ECO:0000256" key="3">
    <source>
        <dbReference type="ARBA" id="ARBA00004906"/>
    </source>
</evidence>
<dbReference type="GO" id="GO:0061630">
    <property type="term" value="F:ubiquitin protein ligase activity"/>
    <property type="evidence" value="ECO:0007669"/>
    <property type="project" value="UniProtKB-EC"/>
</dbReference>
<dbReference type="EMBL" id="KK914782">
    <property type="protein sequence ID" value="KDP28187.1"/>
    <property type="molecule type" value="Genomic_DNA"/>
</dbReference>
<dbReference type="PANTHER" id="PTHR46913">
    <property type="entry name" value="RING-H2 FINGER PROTEIN ATL16"/>
    <property type="match status" value="1"/>
</dbReference>
<evidence type="ECO:0000256" key="12">
    <source>
        <dbReference type="ARBA" id="ARBA00023136"/>
    </source>
</evidence>
<evidence type="ECO:0000256" key="11">
    <source>
        <dbReference type="ARBA" id="ARBA00022989"/>
    </source>
</evidence>
<keyword evidence="9" id="KW-0833">Ubl conjugation pathway</keyword>
<evidence type="ECO:0000256" key="13">
    <source>
        <dbReference type="ARBA" id="ARBA00024209"/>
    </source>
</evidence>